<proteinExistence type="predicted"/>
<dbReference type="SUPFAM" id="SSF52499">
    <property type="entry name" value="Isochorismatase-like hydrolases"/>
    <property type="match status" value="1"/>
</dbReference>
<gene>
    <name evidence="3" type="ORF">OF122_08980</name>
</gene>
<evidence type="ECO:0000313" key="4">
    <source>
        <dbReference type="Proteomes" id="UP001163882"/>
    </source>
</evidence>
<reference evidence="3" key="1">
    <citation type="submission" date="2022-10" db="EMBL/GenBank/DDBJ databases">
        <title>YIM 151497 complete genome.</title>
        <authorList>
            <person name="Chen X."/>
        </authorList>
    </citation>
    <scope>NUCLEOTIDE SEQUENCE</scope>
    <source>
        <strain evidence="3">YIM 151497</strain>
    </source>
</reference>
<dbReference type="RefSeq" id="WP_264227429.1">
    <property type="nucleotide sequence ID" value="NZ_CP107716.1"/>
</dbReference>
<feature type="domain" description="Isochorismatase-like" evidence="2">
    <location>
        <begin position="23"/>
        <end position="196"/>
    </location>
</feature>
<accession>A0ABY6IWX4</accession>
<keyword evidence="4" id="KW-1185">Reference proteome</keyword>
<organism evidence="3 4">
    <name type="scientific">Pelagibacterium flavum</name>
    <dbReference type="NCBI Taxonomy" id="2984530"/>
    <lineage>
        <taxon>Bacteria</taxon>
        <taxon>Pseudomonadati</taxon>
        <taxon>Pseudomonadota</taxon>
        <taxon>Alphaproteobacteria</taxon>
        <taxon>Hyphomicrobiales</taxon>
        <taxon>Devosiaceae</taxon>
        <taxon>Pelagibacterium</taxon>
    </lineage>
</organism>
<dbReference type="PANTHER" id="PTHR43540:SF1">
    <property type="entry name" value="ISOCHORISMATASE HYDROLASE"/>
    <property type="match status" value="1"/>
</dbReference>
<keyword evidence="1" id="KW-0378">Hydrolase</keyword>
<dbReference type="InterPro" id="IPR000868">
    <property type="entry name" value="Isochorismatase-like_dom"/>
</dbReference>
<protein>
    <submittedName>
        <fullName evidence="3">Isochorismatase family protein</fullName>
    </submittedName>
</protein>
<sequence length="236" mass="26583">MSDDYKRRSYGEIPVGFGEKPGIVVVDFMLAFTEAQYPLGGAPLVMRALENTQRLVTAARRYGIPIANCTTAYMSEREMPYWKISAVRETFRHDHPSAALDPRIFDPEYDLFVCKKGPSIFFNTGVSDYFTKERVDTVIVTGCNTSGCIRATSIDSFSYRYRTIVPQDCVGDIEDQPHADNLRDLGRRYVDVSDADTVLAYFDSWSRTQRQGGTRGRSPNPLNALLEMKDIGDATE</sequence>
<dbReference type="Proteomes" id="UP001163882">
    <property type="component" value="Chromosome"/>
</dbReference>
<dbReference type="EMBL" id="CP107716">
    <property type="protein sequence ID" value="UYQ73872.1"/>
    <property type="molecule type" value="Genomic_DNA"/>
</dbReference>
<name>A0ABY6IWX4_9HYPH</name>
<dbReference type="InterPro" id="IPR036380">
    <property type="entry name" value="Isochorismatase-like_sf"/>
</dbReference>
<dbReference type="Gene3D" id="3.40.50.850">
    <property type="entry name" value="Isochorismatase-like"/>
    <property type="match status" value="1"/>
</dbReference>
<dbReference type="InterPro" id="IPR050272">
    <property type="entry name" value="Isochorismatase-like_hydrls"/>
</dbReference>
<evidence type="ECO:0000256" key="1">
    <source>
        <dbReference type="ARBA" id="ARBA00022801"/>
    </source>
</evidence>
<evidence type="ECO:0000313" key="3">
    <source>
        <dbReference type="EMBL" id="UYQ73872.1"/>
    </source>
</evidence>
<dbReference type="PANTHER" id="PTHR43540">
    <property type="entry name" value="PEROXYUREIDOACRYLATE/UREIDOACRYLATE AMIDOHYDROLASE-RELATED"/>
    <property type="match status" value="1"/>
</dbReference>
<evidence type="ECO:0000259" key="2">
    <source>
        <dbReference type="Pfam" id="PF00857"/>
    </source>
</evidence>
<dbReference type="Pfam" id="PF00857">
    <property type="entry name" value="Isochorismatase"/>
    <property type="match status" value="1"/>
</dbReference>